<organism evidence="18 19">
    <name type="scientific">Paenibacillus lycopersici</name>
    <dbReference type="NCBI Taxonomy" id="2704462"/>
    <lineage>
        <taxon>Bacteria</taxon>
        <taxon>Bacillati</taxon>
        <taxon>Bacillota</taxon>
        <taxon>Bacilli</taxon>
        <taxon>Bacillales</taxon>
        <taxon>Paenibacillaceae</taxon>
        <taxon>Paenibacillus</taxon>
    </lineage>
</organism>
<dbReference type="InterPro" id="IPR036318">
    <property type="entry name" value="FAD-bd_PCMH-like_sf"/>
</dbReference>
<dbReference type="SUPFAM" id="SSF56176">
    <property type="entry name" value="FAD-binding/transporter-associated domain-like"/>
    <property type="match status" value="1"/>
</dbReference>
<dbReference type="GO" id="GO:0009252">
    <property type="term" value="P:peptidoglycan biosynthetic process"/>
    <property type="evidence" value="ECO:0007669"/>
    <property type="project" value="UniProtKB-UniRule"/>
</dbReference>
<evidence type="ECO:0000256" key="8">
    <source>
        <dbReference type="ARBA" id="ARBA00022827"/>
    </source>
</evidence>
<proteinExistence type="inferred from homology"/>
<protein>
    <recommendedName>
        <fullName evidence="16">UDP-N-acetylenolpyruvoylglucosamine reductase</fullName>
        <ecNumber evidence="16">1.3.1.98</ecNumber>
    </recommendedName>
    <alternativeName>
        <fullName evidence="16">UDP-N-acetylmuramate dehydrogenase</fullName>
    </alternativeName>
</protein>
<evidence type="ECO:0000256" key="13">
    <source>
        <dbReference type="ARBA" id="ARBA00023306"/>
    </source>
</evidence>
<name>A0A6C0G7R8_9BACL</name>
<evidence type="ECO:0000256" key="16">
    <source>
        <dbReference type="HAMAP-Rule" id="MF_00037"/>
    </source>
</evidence>
<evidence type="ECO:0000256" key="11">
    <source>
        <dbReference type="ARBA" id="ARBA00022984"/>
    </source>
</evidence>
<keyword evidence="9 16" id="KW-0521">NADP</keyword>
<feature type="active site" evidence="16">
    <location>
        <position position="269"/>
    </location>
</feature>
<accession>A0A6C0G7R8</accession>
<evidence type="ECO:0000313" key="19">
    <source>
        <dbReference type="Proteomes" id="UP000476064"/>
    </source>
</evidence>
<evidence type="ECO:0000256" key="10">
    <source>
        <dbReference type="ARBA" id="ARBA00022960"/>
    </source>
</evidence>
<evidence type="ECO:0000256" key="12">
    <source>
        <dbReference type="ARBA" id="ARBA00023002"/>
    </source>
</evidence>
<dbReference type="AlphaFoldDB" id="A0A6C0G7R8"/>
<keyword evidence="13 16" id="KW-0131">Cell cycle</keyword>
<dbReference type="InterPro" id="IPR006094">
    <property type="entry name" value="Oxid_FAD_bind_N"/>
</dbReference>
<dbReference type="Gene3D" id="3.30.465.10">
    <property type="match status" value="1"/>
</dbReference>
<evidence type="ECO:0000256" key="14">
    <source>
        <dbReference type="ARBA" id="ARBA00023316"/>
    </source>
</evidence>
<dbReference type="GO" id="GO:0008360">
    <property type="term" value="P:regulation of cell shape"/>
    <property type="evidence" value="ECO:0007669"/>
    <property type="project" value="UniProtKB-KW"/>
</dbReference>
<dbReference type="GO" id="GO:0005829">
    <property type="term" value="C:cytosol"/>
    <property type="evidence" value="ECO:0007669"/>
    <property type="project" value="TreeGrafter"/>
</dbReference>
<keyword evidence="5 16" id="KW-0963">Cytoplasm</keyword>
<dbReference type="Gene3D" id="3.30.43.10">
    <property type="entry name" value="Uridine Diphospho-n-acetylenolpyruvylglucosamine Reductase, domain 2"/>
    <property type="match status" value="1"/>
</dbReference>
<dbReference type="PANTHER" id="PTHR21071:SF4">
    <property type="entry name" value="UDP-N-ACETYLENOLPYRUVOYLGLUCOSAMINE REDUCTASE"/>
    <property type="match status" value="1"/>
</dbReference>
<comment type="function">
    <text evidence="2 16">Cell wall formation.</text>
</comment>
<evidence type="ECO:0000256" key="1">
    <source>
        <dbReference type="ARBA" id="ARBA00001974"/>
    </source>
</evidence>
<evidence type="ECO:0000256" key="5">
    <source>
        <dbReference type="ARBA" id="ARBA00022490"/>
    </source>
</evidence>
<evidence type="ECO:0000256" key="3">
    <source>
        <dbReference type="ARBA" id="ARBA00004496"/>
    </source>
</evidence>
<dbReference type="Proteomes" id="UP000476064">
    <property type="component" value="Chromosome"/>
</dbReference>
<dbReference type="GO" id="GO:0071949">
    <property type="term" value="F:FAD binding"/>
    <property type="evidence" value="ECO:0007669"/>
    <property type="project" value="InterPro"/>
</dbReference>
<dbReference type="SUPFAM" id="SSF56194">
    <property type="entry name" value="Uridine diphospho-N-Acetylenolpyruvylglucosamine reductase, MurB, C-terminal domain"/>
    <property type="match status" value="1"/>
</dbReference>
<dbReference type="EMBL" id="CP048209">
    <property type="protein sequence ID" value="QHT63802.1"/>
    <property type="molecule type" value="Genomic_DNA"/>
</dbReference>
<evidence type="ECO:0000259" key="17">
    <source>
        <dbReference type="PROSITE" id="PS51387"/>
    </source>
</evidence>
<sequence>MKVGGQCTYYIVPNSIDEVVEVKRNCRLSNTPIFVLGNGSNIIVNDRGFDGVVLHIGKGLKEIQVNEDHVYAEAGVALPLLSNLMAKYGIGGFEFYAGIPGTIGGAVVMNAGCIGHDTSEIVKSIIYIDENEELQEVEVHDANFHFRSSRFHGQADIIVAVKFHLRYADDIQLVQQKTKMAADIRKGKFPINVATVGSTFKSPPEGPHPGRLIEEAGLKGYKIGGAEISHVHANWIINDGSATADDIRRLIIFIKESVYIKFNILLEEEAIYV</sequence>
<dbReference type="InterPro" id="IPR016166">
    <property type="entry name" value="FAD-bd_PCMH"/>
</dbReference>
<comment type="catalytic activity">
    <reaction evidence="15 16">
        <text>UDP-N-acetyl-alpha-D-muramate + NADP(+) = UDP-N-acetyl-3-O-(1-carboxyvinyl)-alpha-D-glucosamine + NADPH + H(+)</text>
        <dbReference type="Rhea" id="RHEA:12248"/>
        <dbReference type="ChEBI" id="CHEBI:15378"/>
        <dbReference type="ChEBI" id="CHEBI:57783"/>
        <dbReference type="ChEBI" id="CHEBI:58349"/>
        <dbReference type="ChEBI" id="CHEBI:68483"/>
        <dbReference type="ChEBI" id="CHEBI:70757"/>
        <dbReference type="EC" id="1.3.1.98"/>
    </reaction>
</comment>
<keyword evidence="10 16" id="KW-0133">Cell shape</keyword>
<evidence type="ECO:0000256" key="2">
    <source>
        <dbReference type="ARBA" id="ARBA00003921"/>
    </source>
</evidence>
<dbReference type="Gene3D" id="3.90.78.10">
    <property type="entry name" value="UDP-N-acetylenolpyruvoylglucosamine reductase, C-terminal domain"/>
    <property type="match status" value="1"/>
</dbReference>
<keyword evidence="6 16" id="KW-0132">Cell division</keyword>
<feature type="active site" description="Proton donor" evidence="16">
    <location>
        <position position="198"/>
    </location>
</feature>
<reference evidence="18 19" key="1">
    <citation type="submission" date="2020-01" db="EMBL/GenBank/DDBJ databases">
        <title>Paenibacillus sp. nov., isolated from tomato rhizosphere.</title>
        <authorList>
            <person name="Weon H.-Y."/>
            <person name="Lee S.A."/>
        </authorList>
    </citation>
    <scope>NUCLEOTIDE SEQUENCE [LARGE SCALE GENOMIC DNA]</scope>
    <source>
        <strain evidence="18 19">12200R-189</strain>
    </source>
</reference>
<dbReference type="GO" id="GO:0051301">
    <property type="term" value="P:cell division"/>
    <property type="evidence" value="ECO:0007669"/>
    <property type="project" value="UniProtKB-KW"/>
</dbReference>
<dbReference type="UniPathway" id="UPA00219"/>
<gene>
    <name evidence="16 18" type="primary">murB</name>
    <name evidence="18" type="ORF">GXP70_08115</name>
</gene>
<dbReference type="GO" id="GO:0008762">
    <property type="term" value="F:UDP-N-acetylmuramate dehydrogenase activity"/>
    <property type="evidence" value="ECO:0007669"/>
    <property type="project" value="UniProtKB-UniRule"/>
</dbReference>
<dbReference type="InterPro" id="IPR016167">
    <property type="entry name" value="FAD-bd_PCMH_sub1"/>
</dbReference>
<evidence type="ECO:0000313" key="18">
    <source>
        <dbReference type="EMBL" id="QHT63802.1"/>
    </source>
</evidence>
<dbReference type="NCBIfam" id="NF010480">
    <property type="entry name" value="PRK13905.1"/>
    <property type="match status" value="1"/>
</dbReference>
<dbReference type="PROSITE" id="PS51387">
    <property type="entry name" value="FAD_PCMH"/>
    <property type="match status" value="1"/>
</dbReference>
<keyword evidence="11 16" id="KW-0573">Peptidoglycan synthesis</keyword>
<dbReference type="KEGG" id="plyc:GXP70_08115"/>
<feature type="active site" evidence="16">
    <location>
        <position position="147"/>
    </location>
</feature>
<dbReference type="PANTHER" id="PTHR21071">
    <property type="entry name" value="UDP-N-ACETYLENOLPYRUVOYLGLUCOSAMINE REDUCTASE"/>
    <property type="match status" value="1"/>
</dbReference>
<dbReference type="EC" id="1.3.1.98" evidence="16"/>
<dbReference type="InterPro" id="IPR003170">
    <property type="entry name" value="MurB"/>
</dbReference>
<keyword evidence="14 16" id="KW-0961">Cell wall biogenesis/degradation</keyword>
<keyword evidence="12 16" id="KW-0560">Oxidoreductase</keyword>
<comment type="pathway">
    <text evidence="4 16">Cell wall biogenesis; peptidoglycan biosynthesis.</text>
</comment>
<evidence type="ECO:0000256" key="9">
    <source>
        <dbReference type="ARBA" id="ARBA00022857"/>
    </source>
</evidence>
<comment type="cofactor">
    <cofactor evidence="1 16">
        <name>FAD</name>
        <dbReference type="ChEBI" id="CHEBI:57692"/>
    </cofactor>
</comment>
<dbReference type="GO" id="GO:0071555">
    <property type="term" value="P:cell wall organization"/>
    <property type="evidence" value="ECO:0007669"/>
    <property type="project" value="UniProtKB-KW"/>
</dbReference>
<dbReference type="InterPro" id="IPR036635">
    <property type="entry name" value="MurB_C_sf"/>
</dbReference>
<keyword evidence="19" id="KW-1185">Reference proteome</keyword>
<dbReference type="InterPro" id="IPR016169">
    <property type="entry name" value="FAD-bd_PCMH_sub2"/>
</dbReference>
<evidence type="ECO:0000256" key="6">
    <source>
        <dbReference type="ARBA" id="ARBA00022618"/>
    </source>
</evidence>
<dbReference type="Pfam" id="PF02873">
    <property type="entry name" value="MurB_C"/>
    <property type="match status" value="1"/>
</dbReference>
<dbReference type="InterPro" id="IPR011601">
    <property type="entry name" value="MurB_C"/>
</dbReference>
<evidence type="ECO:0000256" key="7">
    <source>
        <dbReference type="ARBA" id="ARBA00022630"/>
    </source>
</evidence>
<keyword evidence="8 16" id="KW-0274">FAD</keyword>
<comment type="similarity">
    <text evidence="16">Belongs to the MurB family.</text>
</comment>
<evidence type="ECO:0000256" key="15">
    <source>
        <dbReference type="ARBA" id="ARBA00048914"/>
    </source>
</evidence>
<comment type="subcellular location">
    <subcellularLocation>
        <location evidence="3 16">Cytoplasm</location>
    </subcellularLocation>
</comment>
<keyword evidence="7 16" id="KW-0285">Flavoprotein</keyword>
<feature type="domain" description="FAD-binding PCMH-type" evidence="17">
    <location>
        <begin position="3"/>
        <end position="168"/>
    </location>
</feature>
<dbReference type="NCBIfam" id="TIGR00179">
    <property type="entry name" value="murB"/>
    <property type="match status" value="1"/>
</dbReference>
<dbReference type="HAMAP" id="MF_00037">
    <property type="entry name" value="MurB"/>
    <property type="match status" value="1"/>
</dbReference>
<evidence type="ECO:0000256" key="4">
    <source>
        <dbReference type="ARBA" id="ARBA00004752"/>
    </source>
</evidence>
<dbReference type="Pfam" id="PF01565">
    <property type="entry name" value="FAD_binding_4"/>
    <property type="match status" value="1"/>
</dbReference>